<sequence length="693" mass="75189">MAMSPEDVAALLQREGSGLSPDAYDETPQPDAARQQRTEALAGILESCQQSLQQGSGQLEAIANNLGDGSRDVAWRLPYGESGILNFFLEILGAQGVGHGVKVHALRIVGNSCADTDENRARVVEGNHLTSVIRQLQDDELIPYAIPVLYNILVDYEPAQKLASQSGLNTQLISLLASPNLPRYAPLVTYFCKILALLITQDGEADVASPITVQVLLTLATGPLGKDDVDEFMALVSTAASYLANETFQSSFITGQQMDVFMTAFYLAHTHFDSEQLEDEDTAKLLKRLRTALLTTLADLSGNDAFVTYYPLNSSVPQSLLAWLQGANPQLQSAACLTLGNIARSDEISLALVQTHQAHRPLINLLSNPAITDAQQLHSMLSFLKNLAIPAQNKPLLGDLLEDTRVPRILTLDTLPQVQFAAVSLTRLLFVNCPPNVRLICAPRNTDPSEQPNEHTSVHDIISLFGRSDAEPTKLEAARSIASICRVLHTTPVLPLLPEWDPSQDGYVFEPKEPLPPSVENGSSDERESRMRGLFYQKHDLSKVLSFLVTQQKWPILRSEAWFVFALMSRSKDGASVVASTLVNAEATDALARAITGQALVTNGDEQTKQIESVASVAGSDTAAITDGLGLEPQQVDPKQQANMARVDRENCLVLCTEIVKNSGSALTSAQLGLLQDLIRQGTDMISQEKAQG</sequence>
<protein>
    <submittedName>
        <fullName evidence="2">Uncharacterized protein</fullName>
    </submittedName>
</protein>
<dbReference type="Proteomes" id="UP000722485">
    <property type="component" value="Unassembled WGS sequence"/>
</dbReference>
<organism evidence="2 3">
    <name type="scientific">Cylindrodendrum hubeiense</name>
    <dbReference type="NCBI Taxonomy" id="595255"/>
    <lineage>
        <taxon>Eukaryota</taxon>
        <taxon>Fungi</taxon>
        <taxon>Dikarya</taxon>
        <taxon>Ascomycota</taxon>
        <taxon>Pezizomycotina</taxon>
        <taxon>Sordariomycetes</taxon>
        <taxon>Hypocreomycetidae</taxon>
        <taxon>Hypocreales</taxon>
        <taxon>Nectriaceae</taxon>
        <taxon>Cylindrodendrum</taxon>
    </lineage>
</organism>
<name>A0A9P5L9Q6_9HYPO</name>
<dbReference type="InterPro" id="IPR016024">
    <property type="entry name" value="ARM-type_fold"/>
</dbReference>
<evidence type="ECO:0000313" key="2">
    <source>
        <dbReference type="EMBL" id="KAF7535081.1"/>
    </source>
</evidence>
<dbReference type="Gene3D" id="1.25.10.10">
    <property type="entry name" value="Leucine-rich Repeat Variant"/>
    <property type="match status" value="2"/>
</dbReference>
<reference evidence="2" key="1">
    <citation type="submission" date="2020-03" db="EMBL/GenBank/DDBJ databases">
        <title>Draft Genome Sequence of Cylindrodendrum hubeiense.</title>
        <authorList>
            <person name="Buettner E."/>
            <person name="Kellner H."/>
        </authorList>
    </citation>
    <scope>NUCLEOTIDE SEQUENCE</scope>
    <source>
        <strain evidence="2">IHI 201604</strain>
    </source>
</reference>
<dbReference type="GO" id="GO:0005085">
    <property type="term" value="F:guanyl-nucleotide exchange factor activity"/>
    <property type="evidence" value="ECO:0007669"/>
    <property type="project" value="InterPro"/>
</dbReference>
<feature type="region of interest" description="Disordered" evidence="1">
    <location>
        <begin position="1"/>
        <end position="35"/>
    </location>
</feature>
<dbReference type="InterPro" id="IPR040144">
    <property type="entry name" value="RAP1GDS1"/>
</dbReference>
<dbReference type="OrthoDB" id="26149at2759"/>
<keyword evidence="3" id="KW-1185">Reference proteome</keyword>
<dbReference type="InterPro" id="IPR011989">
    <property type="entry name" value="ARM-like"/>
</dbReference>
<accession>A0A9P5L9Q6</accession>
<evidence type="ECO:0000256" key="1">
    <source>
        <dbReference type="SAM" id="MobiDB-lite"/>
    </source>
</evidence>
<evidence type="ECO:0000313" key="3">
    <source>
        <dbReference type="Proteomes" id="UP000722485"/>
    </source>
</evidence>
<dbReference type="SUPFAM" id="SSF48371">
    <property type="entry name" value="ARM repeat"/>
    <property type="match status" value="1"/>
</dbReference>
<dbReference type="EMBL" id="JAANBB010000734">
    <property type="protein sequence ID" value="KAF7535081.1"/>
    <property type="molecule type" value="Genomic_DNA"/>
</dbReference>
<proteinExistence type="predicted"/>
<dbReference type="AlphaFoldDB" id="A0A9P5L9Q6"/>
<dbReference type="PANTHER" id="PTHR10957">
    <property type="entry name" value="RAP1 GTPASE-GDP DISSOCIATION STIMULATOR 1"/>
    <property type="match status" value="1"/>
</dbReference>
<comment type="caution">
    <text evidence="2">The sequence shown here is derived from an EMBL/GenBank/DDBJ whole genome shotgun (WGS) entry which is preliminary data.</text>
</comment>
<gene>
    <name evidence="2" type="ORF">G7Z17_g13264</name>
</gene>